<reference evidence="2 3" key="1">
    <citation type="submission" date="2023-08" db="EMBL/GenBank/DDBJ databases">
        <title>Black Yeasts Isolated from many extreme environments.</title>
        <authorList>
            <person name="Coleine C."/>
            <person name="Stajich J.E."/>
            <person name="Selbmann L."/>
        </authorList>
    </citation>
    <scope>NUCLEOTIDE SEQUENCE [LARGE SCALE GENOMIC DNA]</scope>
    <source>
        <strain evidence="2 3">CCFEE 5792</strain>
    </source>
</reference>
<evidence type="ECO:0000313" key="3">
    <source>
        <dbReference type="Proteomes" id="UP001358417"/>
    </source>
</evidence>
<organism evidence="2 3">
    <name type="scientific">Exophiala bonariae</name>
    <dbReference type="NCBI Taxonomy" id="1690606"/>
    <lineage>
        <taxon>Eukaryota</taxon>
        <taxon>Fungi</taxon>
        <taxon>Dikarya</taxon>
        <taxon>Ascomycota</taxon>
        <taxon>Pezizomycotina</taxon>
        <taxon>Eurotiomycetes</taxon>
        <taxon>Chaetothyriomycetidae</taxon>
        <taxon>Chaetothyriales</taxon>
        <taxon>Herpotrichiellaceae</taxon>
        <taxon>Exophiala</taxon>
    </lineage>
</organism>
<dbReference type="InterPro" id="IPR056693">
    <property type="entry name" value="DUF7791"/>
</dbReference>
<evidence type="ECO:0000259" key="1">
    <source>
        <dbReference type="Pfam" id="PF25053"/>
    </source>
</evidence>
<keyword evidence="3" id="KW-1185">Reference proteome</keyword>
<dbReference type="PANTHER" id="PTHR10039">
    <property type="entry name" value="AMELOGENIN"/>
    <property type="match status" value="1"/>
</dbReference>
<gene>
    <name evidence="2" type="ORF">LTR84_003681</name>
</gene>
<feature type="domain" description="DUF7791" evidence="1">
    <location>
        <begin position="133"/>
        <end position="278"/>
    </location>
</feature>
<sequence>MVQLFRSWTANSHVKILVSSRPWNIYEDLFSTPQLRLEDLTALDIQEFVCHPLYNSNSLFRRNLEQDDLETSKTLIFEKILERAEGVFLWVRLVANSLIQISRDGATLDELVDELQNMPDDLDDFFLRMMNAIHPRYQREASIIMQIALADFEPIIDTTWYKSSITNTLLLSDLSYLAIKDSPYLCLKSSFQPLKYEKAKYLHHKLKRRLVGRCMGLLEVAGRLDIWGAKIVFLHRTVRDFLLSAPAKEILLKSAGGVPYDAHAFRCNAALANMLTIQDEFPEDKFPGLSKIFCQHILNQRPGEDKYAFELYIKFS</sequence>
<dbReference type="RefSeq" id="XP_064704986.1">
    <property type="nucleotide sequence ID" value="XM_064847265.1"/>
</dbReference>
<accession>A0AAV9N8Q6</accession>
<dbReference type="Proteomes" id="UP001358417">
    <property type="component" value="Unassembled WGS sequence"/>
</dbReference>
<evidence type="ECO:0000313" key="2">
    <source>
        <dbReference type="EMBL" id="KAK5050400.1"/>
    </source>
</evidence>
<protein>
    <recommendedName>
        <fullName evidence="1">DUF7791 domain-containing protein</fullName>
    </recommendedName>
</protein>
<dbReference type="GeneID" id="89971864"/>
<dbReference type="EMBL" id="JAVRRD010000017">
    <property type="protein sequence ID" value="KAK5050400.1"/>
    <property type="molecule type" value="Genomic_DNA"/>
</dbReference>
<comment type="caution">
    <text evidence="2">The sequence shown here is derived from an EMBL/GenBank/DDBJ whole genome shotgun (WGS) entry which is preliminary data.</text>
</comment>
<name>A0AAV9N8Q6_9EURO</name>
<proteinExistence type="predicted"/>
<dbReference type="AlphaFoldDB" id="A0AAV9N8Q6"/>
<dbReference type="PANTHER" id="PTHR10039:SF5">
    <property type="entry name" value="NACHT DOMAIN-CONTAINING PROTEIN"/>
    <property type="match status" value="1"/>
</dbReference>
<dbReference type="Pfam" id="PF25053">
    <property type="entry name" value="DUF7791"/>
    <property type="match status" value="1"/>
</dbReference>